<accession>A0A8S5PVP4</accession>
<evidence type="ECO:0000313" key="1">
    <source>
        <dbReference type="EMBL" id="DAE10832.1"/>
    </source>
</evidence>
<reference evidence="1" key="1">
    <citation type="journal article" date="2021" name="Proc. Natl. Acad. Sci. U.S.A.">
        <title>A Catalog of Tens of Thousands of Viruses from Human Metagenomes Reveals Hidden Associations with Chronic Diseases.</title>
        <authorList>
            <person name="Tisza M.J."/>
            <person name="Buck C.B."/>
        </authorList>
    </citation>
    <scope>NUCLEOTIDE SEQUENCE</scope>
    <source>
        <strain evidence="1">CtRNB7</strain>
    </source>
</reference>
<protein>
    <submittedName>
        <fullName evidence="1">Uncharacterized protein</fullName>
    </submittedName>
</protein>
<sequence length="194" mass="22774">MKRIVLLLMAVLAMGSEISAQTRFEKAKVAIRNYLRENLNDYKSYEPVRYSKLDSLFTSIEDDFSFNVEFDRVYNCTQRLKELGLDFSVNESDERIDRMIASVNSILAQIEAEPNKYVVGAATNFKLQKIELESLKRYNSYLKKAMDDFKPKFVGWKMKHKFRSKNTYGGTTLGEYLFEFDKNIKVINMKYIEE</sequence>
<organism evidence="1">
    <name type="scientific">Siphoviridae sp. ctRNB7</name>
    <dbReference type="NCBI Taxonomy" id="2825502"/>
    <lineage>
        <taxon>Viruses</taxon>
        <taxon>Duplodnaviria</taxon>
        <taxon>Heunggongvirae</taxon>
        <taxon>Uroviricota</taxon>
        <taxon>Caudoviricetes</taxon>
    </lineage>
</organism>
<dbReference type="EMBL" id="BK015520">
    <property type="protein sequence ID" value="DAE10832.1"/>
    <property type="molecule type" value="Genomic_DNA"/>
</dbReference>
<name>A0A8S5PVP4_9CAUD</name>
<proteinExistence type="predicted"/>